<dbReference type="SUPFAM" id="SSF54593">
    <property type="entry name" value="Glyoxalase/Bleomycin resistance protein/Dihydroxybiphenyl dioxygenase"/>
    <property type="match status" value="1"/>
</dbReference>
<protein>
    <submittedName>
        <fullName evidence="2">VOC family protein</fullName>
    </submittedName>
</protein>
<dbReference type="Gene3D" id="3.10.180.10">
    <property type="entry name" value="2,3-Dihydroxybiphenyl 1,2-Dioxygenase, domain 1"/>
    <property type="match status" value="1"/>
</dbReference>
<evidence type="ECO:0000313" key="3">
    <source>
        <dbReference type="Proteomes" id="UP000240717"/>
    </source>
</evidence>
<reference evidence="2 3" key="1">
    <citation type="journal article" date="2016" name="Front. Microbiol.">
        <title>Comprehensive Phylogenetic Analysis of Bovine Non-aureus Staphylococci Species Based on Whole-Genome Sequencing.</title>
        <authorList>
            <person name="Naushad S."/>
            <person name="Barkema H.W."/>
            <person name="Luby C."/>
            <person name="Condas L.A."/>
            <person name="Nobrega D.B."/>
            <person name="Carson D.A."/>
            <person name="De Buck J."/>
        </authorList>
    </citation>
    <scope>NUCLEOTIDE SEQUENCE [LARGE SCALE GENOMIC DNA]</scope>
    <source>
        <strain evidence="2 3">SNUC 2993</strain>
    </source>
</reference>
<dbReference type="AlphaFoldDB" id="A0A2T4Q2L2"/>
<name>A0A2T4Q2L2_STAWA</name>
<organism evidence="2 3">
    <name type="scientific">Staphylococcus warneri</name>
    <dbReference type="NCBI Taxonomy" id="1292"/>
    <lineage>
        <taxon>Bacteria</taxon>
        <taxon>Bacillati</taxon>
        <taxon>Bacillota</taxon>
        <taxon>Bacilli</taxon>
        <taxon>Bacillales</taxon>
        <taxon>Staphylococcaceae</taxon>
        <taxon>Staphylococcus</taxon>
    </lineage>
</organism>
<sequence length="253" mass="29861">MDLKFDHIIHYIDQLEQFKFPGEVVKLNSGGKHHKFGTFNKLSYINENYIEFLDVEDQEKLQKLAKTEEGRVSFATKIAQDNFKQGFKTICLRTSNIDAIKQTLEERNIDVIGPVNMERETKKGEKTTWRLLYIADPSYMVKPPFFIQWDQGDANRHEQLKSLYQTQFSIDMIMVSSSKRAQTVNNWQNWFDMEIVEETEKYTDLILKEDQIYFRIEDGKQSGYHTVVLKDTEATAPYSLYIRGAKYRFEPIH</sequence>
<dbReference type="PANTHER" id="PTHR40265">
    <property type="entry name" value="BLL2707 PROTEIN"/>
    <property type="match status" value="1"/>
</dbReference>
<dbReference type="RefSeq" id="WP_107532932.1">
    <property type="nucleotide sequence ID" value="NZ_PZEV01000006.1"/>
</dbReference>
<dbReference type="EMBL" id="PZEV01000006">
    <property type="protein sequence ID" value="PTI52041.1"/>
    <property type="molecule type" value="Genomic_DNA"/>
</dbReference>
<dbReference type="Proteomes" id="UP000240717">
    <property type="component" value="Unassembled WGS sequence"/>
</dbReference>
<comment type="caution">
    <text evidence="2">The sequence shown here is derived from an EMBL/GenBank/DDBJ whole genome shotgun (WGS) entry which is preliminary data.</text>
</comment>
<dbReference type="PANTHER" id="PTHR40265:SF1">
    <property type="entry name" value="GLYOXALASE-LIKE DOMAIN-CONTAINING PROTEIN"/>
    <property type="match status" value="1"/>
</dbReference>
<evidence type="ECO:0000313" key="2">
    <source>
        <dbReference type="EMBL" id="PTI52041.1"/>
    </source>
</evidence>
<dbReference type="STRING" id="1194526.A284_03250"/>
<dbReference type="Gene3D" id="2.60.40.4320">
    <property type="match status" value="1"/>
</dbReference>
<dbReference type="InterPro" id="IPR025870">
    <property type="entry name" value="Glyoxalase-like_dom"/>
</dbReference>
<feature type="domain" description="Glyoxalase-like" evidence="1">
    <location>
        <begin position="5"/>
        <end position="191"/>
    </location>
</feature>
<gene>
    <name evidence="2" type="ORF">BU085_03025</name>
</gene>
<proteinExistence type="predicted"/>
<evidence type="ECO:0000259" key="1">
    <source>
        <dbReference type="Pfam" id="PF13468"/>
    </source>
</evidence>
<accession>A0A2T4Q2L2</accession>
<dbReference type="InterPro" id="IPR029068">
    <property type="entry name" value="Glyas_Bleomycin-R_OHBP_Dase"/>
</dbReference>
<dbReference type="Pfam" id="PF13468">
    <property type="entry name" value="Glyoxalase_3"/>
    <property type="match status" value="1"/>
</dbReference>